<organism evidence="2 3">
    <name type="scientific">Drechmeria coniospora</name>
    <name type="common">Nematophagous fungus</name>
    <name type="synonym">Meria coniospora</name>
    <dbReference type="NCBI Taxonomy" id="98403"/>
    <lineage>
        <taxon>Eukaryota</taxon>
        <taxon>Fungi</taxon>
        <taxon>Dikarya</taxon>
        <taxon>Ascomycota</taxon>
        <taxon>Pezizomycotina</taxon>
        <taxon>Sordariomycetes</taxon>
        <taxon>Hypocreomycetidae</taxon>
        <taxon>Hypocreales</taxon>
        <taxon>Ophiocordycipitaceae</taxon>
        <taxon>Drechmeria</taxon>
    </lineage>
</organism>
<gene>
    <name evidence="2" type="ORF">DCS_04938</name>
</gene>
<evidence type="ECO:0008006" key="4">
    <source>
        <dbReference type="Google" id="ProtNLM"/>
    </source>
</evidence>
<dbReference type="AlphaFoldDB" id="A0A151GLD6"/>
<dbReference type="GeneID" id="63717581"/>
<evidence type="ECO:0000313" key="2">
    <source>
        <dbReference type="EMBL" id="KYK57925.1"/>
    </source>
</evidence>
<dbReference type="STRING" id="98403.A0A151GLD6"/>
<evidence type="ECO:0000313" key="3">
    <source>
        <dbReference type="Proteomes" id="UP000076580"/>
    </source>
</evidence>
<sequence length="152" mass="16378">MAPNTDIATRSLVIGFKCAGKSSSETAATLGISVRQVNRIYARAIEHGFDPNQRPLKIRDDFLRDAPRSGRPTKQTAEAQEKVLSKATLTQMRSGGEVCAIVAAELCNEGIPISASTVRHILRKAGFQRTKQVNSEVQSDAEDNVGSDLGLP</sequence>
<reference evidence="2 3" key="1">
    <citation type="journal article" date="2016" name="Sci. Rep.">
        <title>Insights into Adaptations to a Near-Obligate Nematode Endoparasitic Lifestyle from the Finished Genome of Drechmeria coniospora.</title>
        <authorList>
            <person name="Zhang L."/>
            <person name="Zhou Z."/>
            <person name="Guo Q."/>
            <person name="Fokkens L."/>
            <person name="Miskei M."/>
            <person name="Pocsi I."/>
            <person name="Zhang W."/>
            <person name="Chen M."/>
            <person name="Wang L."/>
            <person name="Sun Y."/>
            <person name="Donzelli B.G."/>
            <person name="Gibson D.M."/>
            <person name="Nelson D.R."/>
            <person name="Luo J.G."/>
            <person name="Rep M."/>
            <person name="Liu H."/>
            <person name="Yang S."/>
            <person name="Wang J."/>
            <person name="Krasnoff S.B."/>
            <person name="Xu Y."/>
            <person name="Molnar I."/>
            <person name="Lin M."/>
        </authorList>
    </citation>
    <scope>NUCLEOTIDE SEQUENCE [LARGE SCALE GENOMIC DNA]</scope>
    <source>
        <strain evidence="2 3">ARSEF 6962</strain>
    </source>
</reference>
<name>A0A151GLD6_DRECN</name>
<evidence type="ECO:0000256" key="1">
    <source>
        <dbReference type="SAM" id="MobiDB-lite"/>
    </source>
</evidence>
<feature type="region of interest" description="Disordered" evidence="1">
    <location>
        <begin position="129"/>
        <end position="152"/>
    </location>
</feature>
<feature type="compositionally biased region" description="Polar residues" evidence="1">
    <location>
        <begin position="129"/>
        <end position="138"/>
    </location>
</feature>
<comment type="caution">
    <text evidence="2">The sequence shown here is derived from an EMBL/GenBank/DDBJ whole genome shotgun (WGS) entry which is preliminary data.</text>
</comment>
<dbReference type="EMBL" id="LAYC01000002">
    <property type="protein sequence ID" value="KYK57925.1"/>
    <property type="molecule type" value="Genomic_DNA"/>
</dbReference>
<dbReference type="InParanoid" id="A0A151GLD6"/>
<dbReference type="RefSeq" id="XP_040657277.1">
    <property type="nucleotide sequence ID" value="XM_040802244.1"/>
</dbReference>
<keyword evidence="3" id="KW-1185">Reference proteome</keyword>
<protein>
    <recommendedName>
        <fullName evidence="4">Transposase Tc1-like domain-containing protein</fullName>
    </recommendedName>
</protein>
<dbReference type="InterPro" id="IPR009057">
    <property type="entry name" value="Homeodomain-like_sf"/>
</dbReference>
<dbReference type="Proteomes" id="UP000076580">
    <property type="component" value="Chromosome 02"/>
</dbReference>
<accession>A0A151GLD6</accession>
<proteinExistence type="predicted"/>
<dbReference type="SUPFAM" id="SSF46689">
    <property type="entry name" value="Homeodomain-like"/>
    <property type="match status" value="1"/>
</dbReference>